<dbReference type="AlphaFoldDB" id="A0A8J4SKS5"/>
<dbReference type="InterPro" id="IPR019734">
    <property type="entry name" value="TPR_rpt"/>
</dbReference>
<dbReference type="Gene3D" id="1.25.40.10">
    <property type="entry name" value="Tetratricopeptide repeat domain"/>
    <property type="match status" value="1"/>
</dbReference>
<gene>
    <name evidence="2" type="ORF">PHET_11549</name>
</gene>
<organism evidence="2 3">
    <name type="scientific">Paragonimus heterotremus</name>
    <dbReference type="NCBI Taxonomy" id="100268"/>
    <lineage>
        <taxon>Eukaryota</taxon>
        <taxon>Metazoa</taxon>
        <taxon>Spiralia</taxon>
        <taxon>Lophotrochozoa</taxon>
        <taxon>Platyhelminthes</taxon>
        <taxon>Trematoda</taxon>
        <taxon>Digenea</taxon>
        <taxon>Plagiorchiida</taxon>
        <taxon>Troglotremata</taxon>
        <taxon>Troglotrematidae</taxon>
        <taxon>Paragonimus</taxon>
    </lineage>
</organism>
<dbReference type="OrthoDB" id="2357150at2759"/>
<feature type="repeat" description="TPR" evidence="1">
    <location>
        <begin position="26"/>
        <end position="59"/>
    </location>
</feature>
<dbReference type="SUPFAM" id="SSF48452">
    <property type="entry name" value="TPR-like"/>
    <property type="match status" value="1"/>
</dbReference>
<proteinExistence type="predicted"/>
<sequence length="339" mass="38601">MLKRRLLVDRHVSHLLSKCTTTVERRSLWLDVAKLYIDIDEFIVAKRYLEKYLELQPNSAAALLLLGRVKESLEDFDGALKAYRSAFEGGVRDKSLLSHVCSTVLELNIPRAALEFWAKIATKEIPDDDVTFLLKERVNSGGMLSSENRLADLYSRMEKEPNKVDLSILFLKASVECNSVEKAAKHCLDCLNRGFYSDSSIWFRSLMDILEVVDESTAAGALSNQLYVVCCMMYLRLASSTLCLTDFRTYLEKLYTHAQTLLVLPEHSHLKEESENWLYFYSAVYAQRCFQNVSGPFVCLCVSLDLKHHNNRLYVCCLPSFAVRSGLPDSIILIPIVRS</sequence>
<keyword evidence="3" id="KW-1185">Reference proteome</keyword>
<evidence type="ECO:0000256" key="1">
    <source>
        <dbReference type="PROSITE-ProRule" id="PRU00339"/>
    </source>
</evidence>
<dbReference type="InterPro" id="IPR011990">
    <property type="entry name" value="TPR-like_helical_dom_sf"/>
</dbReference>
<dbReference type="Pfam" id="PF13181">
    <property type="entry name" value="TPR_8"/>
    <property type="match status" value="1"/>
</dbReference>
<name>A0A8J4SKS5_9TREM</name>
<dbReference type="Proteomes" id="UP000748531">
    <property type="component" value="Unassembled WGS sequence"/>
</dbReference>
<dbReference type="PROSITE" id="PS50005">
    <property type="entry name" value="TPR"/>
    <property type="match status" value="1"/>
</dbReference>
<dbReference type="EMBL" id="LUCH01011605">
    <property type="protein sequence ID" value="KAF5395567.1"/>
    <property type="molecule type" value="Genomic_DNA"/>
</dbReference>
<evidence type="ECO:0000313" key="2">
    <source>
        <dbReference type="EMBL" id="KAF5395567.1"/>
    </source>
</evidence>
<accession>A0A8J4SKS5</accession>
<protein>
    <submittedName>
        <fullName evidence="2">Uncharacterized protein</fullName>
    </submittedName>
</protein>
<keyword evidence="1" id="KW-0802">TPR repeat</keyword>
<reference evidence="2" key="1">
    <citation type="submission" date="2019-05" db="EMBL/GenBank/DDBJ databases">
        <title>Annotation for the trematode Paragonimus heterotremus.</title>
        <authorList>
            <person name="Choi Y.-J."/>
        </authorList>
    </citation>
    <scope>NUCLEOTIDE SEQUENCE</scope>
    <source>
        <strain evidence="2">LC</strain>
    </source>
</reference>
<evidence type="ECO:0000313" key="3">
    <source>
        <dbReference type="Proteomes" id="UP000748531"/>
    </source>
</evidence>
<comment type="caution">
    <text evidence="2">The sequence shown here is derived from an EMBL/GenBank/DDBJ whole genome shotgun (WGS) entry which is preliminary data.</text>
</comment>